<feature type="transmembrane region" description="Helical" evidence="1">
    <location>
        <begin position="7"/>
        <end position="26"/>
    </location>
</feature>
<evidence type="ECO:0000313" key="3">
    <source>
        <dbReference type="Proteomes" id="UP000007110"/>
    </source>
</evidence>
<dbReference type="Proteomes" id="UP000007110">
    <property type="component" value="Unassembled WGS sequence"/>
</dbReference>
<evidence type="ECO:0000313" key="2">
    <source>
        <dbReference type="EnsemblMetazoa" id="XP_030830397"/>
    </source>
</evidence>
<dbReference type="EnsemblMetazoa" id="XM_030974537">
    <property type="protein sequence ID" value="XP_030830397"/>
    <property type="gene ID" value="LOC115919905"/>
</dbReference>
<accession>A0A7M7N2V3</accession>
<keyword evidence="1" id="KW-0812">Transmembrane</keyword>
<evidence type="ECO:0000256" key="1">
    <source>
        <dbReference type="SAM" id="Phobius"/>
    </source>
</evidence>
<keyword evidence="1" id="KW-1133">Transmembrane helix</keyword>
<name>A0A7M7N2V3_STRPU</name>
<protein>
    <submittedName>
        <fullName evidence="2">Uncharacterized protein</fullName>
    </submittedName>
</protein>
<dbReference type="OrthoDB" id="10148870at2759"/>
<sequence length="372" mass="41368">MFKLDQVTATFIITTCLMFVITLLNVHTCECKHIYSVKGKSAQLNFPFPCDSTEVTLQQSVDPPFFRFADGFVLSMPQSESNRFKVQISVENGNCSLDLTISNLRYIDEGIYLSTIYMDGQLLDELTTRIWLRVDYPPDKASCVEVQDKGGDWVSIDCTAIIGNLAGKIECYQNGQKVTPLSHPVENDSSVTESFLIRKSQPAFCCSSTLNEYTDRCECNDDALNLADGDSNDPCPPSSIITTRPLISIVTENNQADSIGVSYTPINMKEYNKCNECVIIQSVHFSIEVVLFLLGVCVWYRKRAKTTRNHQVMIGMHVHGDGESKDGVDPFLPQCMGISASNCECESTTLPGSGVLVESNKSEKEITVKKEY</sequence>
<proteinExistence type="predicted"/>
<keyword evidence="1" id="KW-0472">Membrane</keyword>
<organism evidence="2 3">
    <name type="scientific">Strongylocentrotus purpuratus</name>
    <name type="common">Purple sea urchin</name>
    <dbReference type="NCBI Taxonomy" id="7668"/>
    <lineage>
        <taxon>Eukaryota</taxon>
        <taxon>Metazoa</taxon>
        <taxon>Echinodermata</taxon>
        <taxon>Eleutherozoa</taxon>
        <taxon>Echinozoa</taxon>
        <taxon>Echinoidea</taxon>
        <taxon>Euechinoidea</taxon>
        <taxon>Echinacea</taxon>
        <taxon>Camarodonta</taxon>
        <taxon>Echinidea</taxon>
        <taxon>Strongylocentrotidae</taxon>
        <taxon>Strongylocentrotus</taxon>
    </lineage>
</organism>
<keyword evidence="3" id="KW-1185">Reference proteome</keyword>
<dbReference type="InParanoid" id="A0A7M7N2V3"/>
<dbReference type="KEGG" id="spu:115919905"/>
<reference evidence="2" key="2">
    <citation type="submission" date="2021-01" db="UniProtKB">
        <authorList>
            <consortium name="EnsemblMetazoa"/>
        </authorList>
    </citation>
    <scope>IDENTIFICATION</scope>
</reference>
<feature type="transmembrane region" description="Helical" evidence="1">
    <location>
        <begin position="278"/>
        <end position="300"/>
    </location>
</feature>
<dbReference type="GeneID" id="115919905"/>
<dbReference type="AlphaFoldDB" id="A0A7M7N2V3"/>
<reference evidence="3" key="1">
    <citation type="submission" date="2015-02" db="EMBL/GenBank/DDBJ databases">
        <title>Genome sequencing for Strongylocentrotus purpuratus.</title>
        <authorList>
            <person name="Murali S."/>
            <person name="Liu Y."/>
            <person name="Vee V."/>
            <person name="English A."/>
            <person name="Wang M."/>
            <person name="Skinner E."/>
            <person name="Han Y."/>
            <person name="Muzny D.M."/>
            <person name="Worley K.C."/>
            <person name="Gibbs R.A."/>
        </authorList>
    </citation>
    <scope>NUCLEOTIDE SEQUENCE</scope>
</reference>
<dbReference type="RefSeq" id="XP_030830397.1">
    <property type="nucleotide sequence ID" value="XM_030974537.1"/>
</dbReference>